<proteinExistence type="inferred from homology"/>
<dbReference type="GO" id="GO:0006313">
    <property type="term" value="P:DNA transposition"/>
    <property type="evidence" value="ECO:0007669"/>
    <property type="project" value="InterPro"/>
</dbReference>
<feature type="coiled-coil region" evidence="2">
    <location>
        <begin position="55"/>
        <end position="89"/>
    </location>
</feature>
<evidence type="ECO:0000256" key="1">
    <source>
        <dbReference type="ARBA" id="ARBA00009964"/>
    </source>
</evidence>
<dbReference type="SUPFAM" id="SSF46689">
    <property type="entry name" value="Homeodomain-like"/>
    <property type="match status" value="1"/>
</dbReference>
<dbReference type="EMBL" id="JACCKB010000208">
    <property type="protein sequence ID" value="NYZ69973.1"/>
    <property type="molecule type" value="Genomic_DNA"/>
</dbReference>
<dbReference type="Pfam" id="PF01527">
    <property type="entry name" value="HTH_Tnp_1"/>
    <property type="match status" value="1"/>
</dbReference>
<keyword evidence="4" id="KW-1185">Reference proteome</keyword>
<dbReference type="InterPro" id="IPR009057">
    <property type="entry name" value="Homeodomain-like_sf"/>
</dbReference>
<organism evidence="3 4">
    <name type="scientific">Spartinivicinus marinus</name>
    <dbReference type="NCBI Taxonomy" id="2994442"/>
    <lineage>
        <taxon>Bacteria</taxon>
        <taxon>Pseudomonadati</taxon>
        <taxon>Pseudomonadota</taxon>
        <taxon>Gammaproteobacteria</taxon>
        <taxon>Oceanospirillales</taxon>
        <taxon>Zooshikellaceae</taxon>
        <taxon>Spartinivicinus</taxon>
    </lineage>
</organism>
<gene>
    <name evidence="3" type="ORF">H0A36_28575</name>
</gene>
<dbReference type="RefSeq" id="WP_180571925.1">
    <property type="nucleotide sequence ID" value="NZ_JACCKB010000208.1"/>
</dbReference>
<evidence type="ECO:0000313" key="3">
    <source>
        <dbReference type="EMBL" id="NYZ69973.1"/>
    </source>
</evidence>
<protein>
    <submittedName>
        <fullName evidence="3">Transposase</fullName>
    </submittedName>
</protein>
<sequence length="97" mass="11437">MTKKKKTYTQEFKQGAVQLVVEQQMKPSEVAHRLGTSDKNISRWVKEYKMNTSKSPEHESTLSEYKTKIKALEKENKRLQMEREILKNCPHSLLFPI</sequence>
<dbReference type="InterPro" id="IPR002514">
    <property type="entry name" value="Transposase_8"/>
</dbReference>
<dbReference type="Proteomes" id="UP000569732">
    <property type="component" value="Unassembled WGS sequence"/>
</dbReference>
<dbReference type="AlphaFoldDB" id="A0A853I9K5"/>
<name>A0A853I9K5_9GAMM</name>
<accession>A0A853I9K5</accession>
<dbReference type="Gene3D" id="1.10.10.60">
    <property type="entry name" value="Homeodomain-like"/>
    <property type="match status" value="1"/>
</dbReference>
<dbReference type="PANTHER" id="PTHR33215">
    <property type="entry name" value="PROTEIN DISTAL ANTENNA"/>
    <property type="match status" value="1"/>
</dbReference>
<dbReference type="GO" id="GO:0003677">
    <property type="term" value="F:DNA binding"/>
    <property type="evidence" value="ECO:0007669"/>
    <property type="project" value="InterPro"/>
</dbReference>
<comment type="caution">
    <text evidence="3">The sequence shown here is derived from an EMBL/GenBank/DDBJ whole genome shotgun (WGS) entry which is preliminary data.</text>
</comment>
<reference evidence="3 4" key="1">
    <citation type="submission" date="2020-07" db="EMBL/GenBank/DDBJ databases">
        <title>Endozoicomonas sp. nov., isolated from sediment.</title>
        <authorList>
            <person name="Gu T."/>
        </authorList>
    </citation>
    <scope>NUCLEOTIDE SEQUENCE [LARGE SCALE GENOMIC DNA]</scope>
    <source>
        <strain evidence="3 4">SM1973</strain>
    </source>
</reference>
<dbReference type="GO" id="GO:0004803">
    <property type="term" value="F:transposase activity"/>
    <property type="evidence" value="ECO:0007669"/>
    <property type="project" value="InterPro"/>
</dbReference>
<evidence type="ECO:0000313" key="4">
    <source>
        <dbReference type="Proteomes" id="UP000569732"/>
    </source>
</evidence>
<dbReference type="InterPro" id="IPR051839">
    <property type="entry name" value="RD_transcriptional_regulator"/>
</dbReference>
<comment type="similarity">
    <text evidence="1">Belongs to the transposase 8 family.</text>
</comment>
<dbReference type="PANTHER" id="PTHR33215:SF13">
    <property type="entry name" value="PROTEIN DISTAL ANTENNA"/>
    <property type="match status" value="1"/>
</dbReference>
<evidence type="ECO:0000256" key="2">
    <source>
        <dbReference type="SAM" id="Coils"/>
    </source>
</evidence>
<keyword evidence="2" id="KW-0175">Coiled coil</keyword>